<evidence type="ECO:0000256" key="3">
    <source>
        <dbReference type="SAM" id="MobiDB-lite"/>
    </source>
</evidence>
<keyword evidence="1 2" id="KW-0238">DNA-binding</keyword>
<evidence type="ECO:0000256" key="2">
    <source>
        <dbReference type="RuleBase" id="RU003894"/>
    </source>
</evidence>
<dbReference type="SMART" id="SM00526">
    <property type="entry name" value="H15"/>
    <property type="match status" value="1"/>
</dbReference>
<dbReference type="InterPro" id="IPR036390">
    <property type="entry name" value="WH_DNA-bd_sf"/>
</dbReference>
<accession>A0A8C2ZU43</accession>
<evidence type="ECO:0000313" key="6">
    <source>
        <dbReference type="Proteomes" id="UP000694565"/>
    </source>
</evidence>
<dbReference type="Proteomes" id="UP000694565">
    <property type="component" value="Unplaced"/>
</dbReference>
<feature type="region of interest" description="Disordered" evidence="3">
    <location>
        <begin position="1"/>
        <end position="31"/>
    </location>
</feature>
<dbReference type="InterPro" id="IPR005818">
    <property type="entry name" value="Histone_H1/H5_H15"/>
</dbReference>
<evidence type="ECO:0000256" key="1">
    <source>
        <dbReference type="ARBA" id="ARBA00023125"/>
    </source>
</evidence>
<feature type="domain" description="H15" evidence="4">
    <location>
        <begin position="28"/>
        <end position="101"/>
    </location>
</feature>
<feature type="compositionally biased region" description="Basic residues" evidence="3">
    <location>
        <begin position="16"/>
        <end position="26"/>
    </location>
</feature>
<dbReference type="PROSITE" id="PS51504">
    <property type="entry name" value="H15"/>
    <property type="match status" value="1"/>
</dbReference>
<dbReference type="AlphaFoldDB" id="A0A8C2ZU43"/>
<dbReference type="PRINTS" id="PR00624">
    <property type="entry name" value="HISTONEH5"/>
</dbReference>
<dbReference type="SUPFAM" id="SSF46785">
    <property type="entry name" value="Winged helix' DNA-binding domain"/>
    <property type="match status" value="1"/>
</dbReference>
<reference evidence="5" key="1">
    <citation type="submission" date="2025-08" db="UniProtKB">
        <authorList>
            <consortium name="Ensembl"/>
        </authorList>
    </citation>
    <scope>IDENTIFICATION</scope>
</reference>
<evidence type="ECO:0000259" key="4">
    <source>
        <dbReference type="PROSITE" id="PS51504"/>
    </source>
</evidence>
<dbReference type="InterPro" id="IPR005819">
    <property type="entry name" value="H1/H5"/>
</dbReference>
<dbReference type="GO" id="GO:0030527">
    <property type="term" value="F:structural constituent of chromatin"/>
    <property type="evidence" value="ECO:0007669"/>
    <property type="project" value="InterPro"/>
</dbReference>
<comment type="similarity">
    <text evidence="2">Belongs to the histone H1/H5 family.</text>
</comment>
<reference evidence="5" key="2">
    <citation type="submission" date="2025-09" db="UniProtKB">
        <authorList>
            <consortium name="Ensembl"/>
        </authorList>
    </citation>
    <scope>IDENTIFICATION</scope>
</reference>
<proteinExistence type="inferred from homology"/>
<dbReference type="GeneTree" id="ENSGT00950000183089"/>
<protein>
    <recommendedName>
        <fullName evidence="4">H15 domain-containing protein</fullName>
    </recommendedName>
</protein>
<dbReference type="InterPro" id="IPR036388">
    <property type="entry name" value="WH-like_DNA-bd_sf"/>
</dbReference>
<dbReference type="CDD" id="cd00073">
    <property type="entry name" value="H15"/>
    <property type="match status" value="1"/>
</dbReference>
<feature type="compositionally biased region" description="Low complexity" evidence="3">
    <location>
        <begin position="1"/>
        <end position="15"/>
    </location>
</feature>
<dbReference type="GO" id="GO:0000786">
    <property type="term" value="C:nucleosome"/>
    <property type="evidence" value="ECO:0007669"/>
    <property type="project" value="InterPro"/>
</dbReference>
<dbReference type="GO" id="GO:0005634">
    <property type="term" value="C:nucleus"/>
    <property type="evidence" value="ECO:0007669"/>
    <property type="project" value="UniProtKB-SubCell"/>
</dbReference>
<dbReference type="Ensembl" id="ENSCLMT00005034406.1">
    <property type="protein sequence ID" value="ENSCLMP00005033026.1"/>
    <property type="gene ID" value="ENSCLMG00005015861.1"/>
</dbReference>
<comment type="subcellular location">
    <subcellularLocation>
        <location evidence="2">Nucleus</location>
    </subcellularLocation>
</comment>
<dbReference type="GO" id="GO:0006334">
    <property type="term" value="P:nucleosome assembly"/>
    <property type="evidence" value="ECO:0007669"/>
    <property type="project" value="InterPro"/>
</dbReference>
<keyword evidence="2" id="KW-0158">Chromosome</keyword>
<name>A0A8C2ZU43_CYCLU</name>
<keyword evidence="6" id="KW-1185">Reference proteome</keyword>
<evidence type="ECO:0000313" key="5">
    <source>
        <dbReference type="Ensembl" id="ENSCLMP00005033026.1"/>
    </source>
</evidence>
<dbReference type="GO" id="GO:0003677">
    <property type="term" value="F:DNA binding"/>
    <property type="evidence" value="ECO:0007669"/>
    <property type="project" value="UniProtKB-KW"/>
</dbReference>
<dbReference type="Gene3D" id="1.10.10.10">
    <property type="entry name" value="Winged helix-like DNA-binding domain superfamily/Winged helix DNA-binding domain"/>
    <property type="match status" value="1"/>
</dbReference>
<organism evidence="5 6">
    <name type="scientific">Cyclopterus lumpus</name>
    <name type="common">Lumpsucker</name>
    <dbReference type="NCBI Taxonomy" id="8103"/>
    <lineage>
        <taxon>Eukaryota</taxon>
        <taxon>Metazoa</taxon>
        <taxon>Chordata</taxon>
        <taxon>Craniata</taxon>
        <taxon>Vertebrata</taxon>
        <taxon>Euteleostomi</taxon>
        <taxon>Actinopterygii</taxon>
        <taxon>Neopterygii</taxon>
        <taxon>Teleostei</taxon>
        <taxon>Neoteleostei</taxon>
        <taxon>Acanthomorphata</taxon>
        <taxon>Eupercaria</taxon>
        <taxon>Perciformes</taxon>
        <taxon>Cottioidei</taxon>
        <taxon>Cottales</taxon>
        <taxon>Cyclopteridae</taxon>
        <taxon>Cyclopterus</taxon>
    </lineage>
</organism>
<keyword evidence="2" id="KW-0539">Nucleus</keyword>
<sequence>MAEVPPAAAQATPVKAAKKKASKPSKKSGPGAAELVMKVVAASNSRSGISYVAVKKAMAADGYDVVQNNAYVKRAVRKLLDGGALVQVKGNGASGSFKAAKPTEKPKKKCEIAQYSSKIMCNDKYK</sequence>
<dbReference type="Pfam" id="PF00538">
    <property type="entry name" value="Linker_histone"/>
    <property type="match status" value="1"/>
</dbReference>